<dbReference type="InterPro" id="IPR024590">
    <property type="entry name" value="HrpA_C"/>
</dbReference>
<dbReference type="SMART" id="SM00487">
    <property type="entry name" value="DEXDc"/>
    <property type="match status" value="1"/>
</dbReference>
<dbReference type="Pfam" id="PF00271">
    <property type="entry name" value="Helicase_C"/>
    <property type="match status" value="1"/>
</dbReference>
<gene>
    <name evidence="7" type="primary">hrpA</name>
    <name evidence="7" type="ORF">DSCW_28450</name>
</gene>
<dbReference type="Gene3D" id="3.40.50.300">
    <property type="entry name" value="P-loop containing nucleotide triphosphate hydrolases"/>
    <property type="match status" value="2"/>
</dbReference>
<accession>A0A5K7Z374</accession>
<dbReference type="Gene3D" id="1.20.120.1080">
    <property type="match status" value="1"/>
</dbReference>
<dbReference type="InterPro" id="IPR014001">
    <property type="entry name" value="Helicase_ATP-bd"/>
</dbReference>
<evidence type="ECO:0000259" key="5">
    <source>
        <dbReference type="PROSITE" id="PS51192"/>
    </source>
</evidence>
<dbReference type="PROSITE" id="PS51192">
    <property type="entry name" value="HELICASE_ATP_BIND_1"/>
    <property type="match status" value="1"/>
</dbReference>
<protein>
    <submittedName>
        <fullName evidence="7">ATP-dependent helicase</fullName>
    </submittedName>
</protein>
<dbReference type="InterPro" id="IPR001650">
    <property type="entry name" value="Helicase_C-like"/>
</dbReference>
<evidence type="ECO:0000313" key="8">
    <source>
        <dbReference type="Proteomes" id="UP000427769"/>
    </source>
</evidence>
<organism evidence="7 8">
    <name type="scientific">Desulfosarcina widdelii</name>
    <dbReference type="NCBI Taxonomy" id="947919"/>
    <lineage>
        <taxon>Bacteria</taxon>
        <taxon>Pseudomonadati</taxon>
        <taxon>Thermodesulfobacteriota</taxon>
        <taxon>Desulfobacteria</taxon>
        <taxon>Desulfobacterales</taxon>
        <taxon>Desulfosarcinaceae</taxon>
        <taxon>Desulfosarcina</taxon>
    </lineage>
</organism>
<evidence type="ECO:0000259" key="6">
    <source>
        <dbReference type="PROSITE" id="PS51194"/>
    </source>
</evidence>
<dbReference type="PANTHER" id="PTHR18934:SF99">
    <property type="entry name" value="ATP-DEPENDENT RNA HELICASE DHX37-RELATED"/>
    <property type="match status" value="1"/>
</dbReference>
<evidence type="ECO:0000256" key="3">
    <source>
        <dbReference type="ARBA" id="ARBA00022806"/>
    </source>
</evidence>
<dbReference type="NCBIfam" id="TIGR01967">
    <property type="entry name" value="DEAH_box_HrpA"/>
    <property type="match status" value="1"/>
</dbReference>
<dbReference type="PROSITE" id="PS51194">
    <property type="entry name" value="HELICASE_CTER"/>
    <property type="match status" value="1"/>
</dbReference>
<dbReference type="InterPro" id="IPR011545">
    <property type="entry name" value="DEAD/DEAH_box_helicase_dom"/>
</dbReference>
<proteinExistence type="predicted"/>
<dbReference type="SMART" id="SM00490">
    <property type="entry name" value="HELICc"/>
    <property type="match status" value="1"/>
</dbReference>
<feature type="domain" description="Helicase ATP-binding" evidence="5">
    <location>
        <begin position="71"/>
        <end position="234"/>
    </location>
</feature>
<evidence type="ECO:0000313" key="7">
    <source>
        <dbReference type="EMBL" id="BBO75428.1"/>
    </source>
</evidence>
<dbReference type="SMART" id="SM00847">
    <property type="entry name" value="HA2"/>
    <property type="match status" value="1"/>
</dbReference>
<dbReference type="EMBL" id="AP021875">
    <property type="protein sequence ID" value="BBO75428.1"/>
    <property type="molecule type" value="Genomic_DNA"/>
</dbReference>
<dbReference type="FunFam" id="1.20.120.1080:FF:000005">
    <property type="entry name" value="ATP-dependent helicase HrpA"/>
    <property type="match status" value="1"/>
</dbReference>
<evidence type="ECO:0000256" key="4">
    <source>
        <dbReference type="ARBA" id="ARBA00022840"/>
    </source>
</evidence>
<dbReference type="CDD" id="cd18791">
    <property type="entry name" value="SF2_C_RHA"/>
    <property type="match status" value="1"/>
</dbReference>
<reference evidence="7 8" key="1">
    <citation type="submission" date="2019-11" db="EMBL/GenBank/DDBJ databases">
        <title>Comparative genomics of hydrocarbon-degrading Desulfosarcina strains.</title>
        <authorList>
            <person name="Watanabe M."/>
            <person name="Kojima H."/>
            <person name="Fukui M."/>
        </authorList>
    </citation>
    <scope>NUCLEOTIDE SEQUENCE [LARGE SCALE GENOMIC DNA]</scope>
    <source>
        <strain evidence="7 8">PP31</strain>
    </source>
</reference>
<dbReference type="GO" id="GO:0003724">
    <property type="term" value="F:RNA helicase activity"/>
    <property type="evidence" value="ECO:0007669"/>
    <property type="project" value="InterPro"/>
</dbReference>
<dbReference type="PANTHER" id="PTHR18934">
    <property type="entry name" value="ATP-DEPENDENT RNA HELICASE"/>
    <property type="match status" value="1"/>
</dbReference>
<dbReference type="GO" id="GO:0005524">
    <property type="term" value="F:ATP binding"/>
    <property type="evidence" value="ECO:0007669"/>
    <property type="project" value="UniProtKB-KW"/>
</dbReference>
<keyword evidence="3 7" id="KW-0347">Helicase</keyword>
<dbReference type="Pfam" id="PF11898">
    <property type="entry name" value="DUF3418"/>
    <property type="match status" value="1"/>
</dbReference>
<dbReference type="InterPro" id="IPR010222">
    <property type="entry name" value="RNA_helicase_HrpA"/>
</dbReference>
<dbReference type="Pfam" id="PF00270">
    <property type="entry name" value="DEAD"/>
    <property type="match status" value="1"/>
</dbReference>
<dbReference type="GO" id="GO:0016787">
    <property type="term" value="F:hydrolase activity"/>
    <property type="evidence" value="ECO:0007669"/>
    <property type="project" value="UniProtKB-KW"/>
</dbReference>
<dbReference type="Pfam" id="PF21010">
    <property type="entry name" value="HA2_C"/>
    <property type="match status" value="1"/>
</dbReference>
<keyword evidence="4" id="KW-0067">ATP-binding</keyword>
<sequence length="1313" mass="148229">MHADAILLRRELDRLVRSQKKTSEAAFEGRLDDLAAHICAAVDKRRRRFEDVPRFSDLPHLPITGAKEAIVESIRNHPVTIVSGETGSGKTTQIPKFCLAAGRGIDGKIACTQPRRIAATTVAARIAEELGEELGRSVGYKIRFQDNTSPEAYIKVVTDGILLAETQGDAWLNEYDTIIVDEAHERSLNIDFVLGILKQLVHKRSNLKLIITSATIDTEKFSKAFDDAPVIEVSGRMYPVETRYFYSDDEDREKEEGTPVEAAVAAVDELVARRTRGDILVFMPTEQDIRETCDLLAGRDLPRTVILPLFARLSAGEQHRVFAGTAARKIVVATNVAETSITIPGIKYVVDTGLARISRYVPRSRTTALPVVPVSRSSADQRKGRCGRVQNGVCIRLFSEEDYLNRPLFTQPEILRSNLAEVILRMIALKLGDIDRFPFIDRPAEKSVRDGFNLLLELGAIVGREKARGGSAYRLTENGRTMARLPIDPRLSRMLIEARKEACLGPVVIIAAALSIQDVRERPLEKEALADQAHRPFVDSQSDFMTILNIWRALHHGPERPRSTGALRKYCRKHYLSFRRVREWRDIHRQIADALKEQGFGESRTKGDPLMGLLTASPERNQAFHPLYAAIHRCILSGFLSSIAMQKEKVFYRAAGDREVMLFPGSGLFKNPGGWIVAAEMVETSRLFARQAAVIDVAWLEPLGGDLCRKSWSDPHWEKNRGQVVAKEQVTLFGLPIVVDRRVPFGRIDPDRAVDIFIRSALLEGDVKKPPAFLRHNLALVESVHGMEDRIRRRDILVDDEVLVDFYKQRLVGIADLRSLNHLIRKKDGDRFLRLDREMLVRYRPDGAELDRFPRKLDLGHRVLNCDYVFDPGHAADGVTLTVPAEATGEVPRQRLDWVVPGLLEEKITTLIKGLPKAHRVRLVPVAETVQIILDEMPKGEESLPTALSRFLFRRLKVDIPASAWSVDALPDHLKLRLAITDAKGRVVASGRDEALLDREASDSALPRGMKALKRKWERKNIAEWDFGDLPEVLYDDRRKDAGWRLVPRLAVEDDGIALRLFTDADEARQSHREGVAALLARYFAEDLKFLKKNLKLPDLLKRQTVYFGGLAVIEKQLFTCVSRELFAKSIFTRAAFEACLEELARGRIHQCGQELRQAVIAVVEAHHEAQCRILDVEKKRIAAPVVGQFLQARKGELGRLVPENFVLLYDRQRLFHLVRYLNAACIRVQRGIVDLEKDRSRQATVEPFVEALNRMLTAMDASTSTEKRVQVEEFFWMIEEFKVSVFAQEVGTDGPISAKRLIKQIGEIERMI</sequence>
<dbReference type="Pfam" id="PF07717">
    <property type="entry name" value="OB_NTP_bind"/>
    <property type="match status" value="1"/>
</dbReference>
<keyword evidence="2" id="KW-0378">Hydrolase</keyword>
<dbReference type="GO" id="GO:0003723">
    <property type="term" value="F:RNA binding"/>
    <property type="evidence" value="ECO:0007669"/>
    <property type="project" value="TreeGrafter"/>
</dbReference>
<dbReference type="KEGG" id="dwd:DSCW_28450"/>
<dbReference type="InterPro" id="IPR027417">
    <property type="entry name" value="P-loop_NTPase"/>
</dbReference>
<evidence type="ECO:0000256" key="2">
    <source>
        <dbReference type="ARBA" id="ARBA00022801"/>
    </source>
</evidence>
<keyword evidence="8" id="KW-1185">Reference proteome</keyword>
<feature type="domain" description="Helicase C-terminal" evidence="6">
    <location>
        <begin position="266"/>
        <end position="430"/>
    </location>
</feature>
<name>A0A5K7Z374_9BACT</name>
<evidence type="ECO:0000256" key="1">
    <source>
        <dbReference type="ARBA" id="ARBA00022741"/>
    </source>
</evidence>
<dbReference type="SUPFAM" id="SSF52540">
    <property type="entry name" value="P-loop containing nucleoside triphosphate hydrolases"/>
    <property type="match status" value="1"/>
</dbReference>
<dbReference type="Proteomes" id="UP000427769">
    <property type="component" value="Chromosome"/>
</dbReference>
<dbReference type="InterPro" id="IPR007502">
    <property type="entry name" value="Helicase-assoc_dom"/>
</dbReference>
<dbReference type="InterPro" id="IPR011709">
    <property type="entry name" value="DEAD-box_helicase_OB_fold"/>
</dbReference>
<keyword evidence="1" id="KW-0547">Nucleotide-binding</keyword>